<evidence type="ECO:0000313" key="2">
    <source>
        <dbReference type="EMBL" id="CAA7025921.1"/>
    </source>
</evidence>
<reference evidence="2" key="1">
    <citation type="submission" date="2020-01" db="EMBL/GenBank/DDBJ databases">
        <authorList>
            <person name="Mishra B."/>
        </authorList>
    </citation>
    <scope>NUCLEOTIDE SEQUENCE [LARGE SCALE GENOMIC DNA]</scope>
</reference>
<organism evidence="2 3">
    <name type="scientific">Microthlaspi erraticum</name>
    <dbReference type="NCBI Taxonomy" id="1685480"/>
    <lineage>
        <taxon>Eukaryota</taxon>
        <taxon>Viridiplantae</taxon>
        <taxon>Streptophyta</taxon>
        <taxon>Embryophyta</taxon>
        <taxon>Tracheophyta</taxon>
        <taxon>Spermatophyta</taxon>
        <taxon>Magnoliopsida</taxon>
        <taxon>eudicotyledons</taxon>
        <taxon>Gunneridae</taxon>
        <taxon>Pentapetalae</taxon>
        <taxon>rosids</taxon>
        <taxon>malvids</taxon>
        <taxon>Brassicales</taxon>
        <taxon>Brassicaceae</taxon>
        <taxon>Coluteocarpeae</taxon>
        <taxon>Microthlaspi</taxon>
    </lineage>
</organism>
<evidence type="ECO:0000313" key="3">
    <source>
        <dbReference type="Proteomes" id="UP000467841"/>
    </source>
</evidence>
<dbReference type="EMBL" id="CACVBM020001046">
    <property type="protein sequence ID" value="CAA7025921.1"/>
    <property type="molecule type" value="Genomic_DNA"/>
</dbReference>
<keyword evidence="3" id="KW-1185">Reference proteome</keyword>
<sequence length="103" mass="11667">MSSEDRNPNLGKQNNGNSKGTAMYERKETAKREIYTFPAIARRKTLSPPFSLARSPVTPKFRPNKCLQKQNRSLFYLFPRSSRGESVAECMGKVSPLSPLLFL</sequence>
<name>A0A6D2IB47_9BRAS</name>
<feature type="compositionally biased region" description="Polar residues" evidence="1">
    <location>
        <begin position="10"/>
        <end position="20"/>
    </location>
</feature>
<proteinExistence type="predicted"/>
<comment type="caution">
    <text evidence="2">The sequence shown here is derived from an EMBL/GenBank/DDBJ whole genome shotgun (WGS) entry which is preliminary data.</text>
</comment>
<accession>A0A6D2IB47</accession>
<dbReference type="Proteomes" id="UP000467841">
    <property type="component" value="Unassembled WGS sequence"/>
</dbReference>
<protein>
    <submittedName>
        <fullName evidence="2">Uncharacterized protein</fullName>
    </submittedName>
</protein>
<feature type="region of interest" description="Disordered" evidence="1">
    <location>
        <begin position="1"/>
        <end position="24"/>
    </location>
</feature>
<evidence type="ECO:0000256" key="1">
    <source>
        <dbReference type="SAM" id="MobiDB-lite"/>
    </source>
</evidence>
<gene>
    <name evidence="2" type="ORF">MERR_LOCUS13156</name>
</gene>
<dbReference type="AlphaFoldDB" id="A0A6D2IB47"/>